<organism evidence="2 3">
    <name type="scientific">Thermococcus piezophilus</name>
    <dbReference type="NCBI Taxonomy" id="1712654"/>
    <lineage>
        <taxon>Archaea</taxon>
        <taxon>Methanobacteriati</taxon>
        <taxon>Methanobacteriota</taxon>
        <taxon>Thermococci</taxon>
        <taxon>Thermococcales</taxon>
        <taxon>Thermococcaceae</taxon>
        <taxon>Thermococcus</taxon>
    </lineage>
</organism>
<dbReference type="GeneID" id="28494629"/>
<proteinExistence type="predicted"/>
<evidence type="ECO:0000256" key="1">
    <source>
        <dbReference type="ARBA" id="ARBA00022729"/>
    </source>
</evidence>
<evidence type="ECO:0000313" key="3">
    <source>
        <dbReference type="Proteomes" id="UP000076969"/>
    </source>
</evidence>
<dbReference type="SUPFAM" id="SSF53850">
    <property type="entry name" value="Periplasmic binding protein-like II"/>
    <property type="match status" value="1"/>
</dbReference>
<dbReference type="Proteomes" id="UP000076969">
    <property type="component" value="Chromosome"/>
</dbReference>
<protein>
    <submittedName>
        <fullName evidence="2">ABC transporter substrate-binding protein</fullName>
    </submittedName>
</protein>
<keyword evidence="3" id="KW-1185">Reference proteome</keyword>
<dbReference type="Pfam" id="PF13416">
    <property type="entry name" value="SBP_bac_8"/>
    <property type="match status" value="1"/>
</dbReference>
<dbReference type="AlphaFoldDB" id="A0A172WEK9"/>
<dbReference type="RefSeq" id="WP_068663943.1">
    <property type="nucleotide sequence ID" value="NZ_CP015520.1"/>
</dbReference>
<dbReference type="PROSITE" id="PS51257">
    <property type="entry name" value="PROKAR_LIPOPROTEIN"/>
    <property type="match status" value="1"/>
</dbReference>
<dbReference type="PANTHER" id="PTHR30006">
    <property type="entry name" value="THIAMINE-BINDING PERIPLASMIC PROTEIN-RELATED"/>
    <property type="match status" value="1"/>
</dbReference>
<dbReference type="STRING" id="1712654.A7C91_00505"/>
<dbReference type="EMBL" id="CP015520">
    <property type="protein sequence ID" value="ANF21853.1"/>
    <property type="molecule type" value="Genomic_DNA"/>
</dbReference>
<keyword evidence="1" id="KW-0732">Signal</keyword>
<dbReference type="Gene3D" id="3.40.190.10">
    <property type="entry name" value="Periplasmic binding protein-like II"/>
    <property type="match status" value="1"/>
</dbReference>
<dbReference type="PANTHER" id="PTHR30006:SF24">
    <property type="entry name" value="SLL0237 PROTEIN"/>
    <property type="match status" value="1"/>
</dbReference>
<sequence>MKKLASIGLILLLALSVIASGCISSNGGSSGITLVILTRHDTTIQKLTKEEFLNSDVAKQYNIVDLKFVKATEATWIKLIDRGDADLAWGGGPTLFDDLNKLGYLKPIEDKKILSLIGTDIREEINGIPLVRYGDDGKVYWIAAALSSFGFTINQQVLKQWNLPEPEKWEDLGSEAFAMDPQMVGIADPTRSTSNTRIYQIILQAFGWDKGWQILTRIAANAKIYDASDAVRDDVIAGNIAVGTTIDFYGYTAMKQNPECVYIIPSGESVLNGDPIAIVKSISPDKVDAAYAFIYWLLTDGQKIWLDEHVNRMPVNPKVFYTDAGKQRPDLWKAYNLTLQAQGIYFDDARALKTVNVVKQYFKATLVDANADLHRVWVELVQAHNEGKITDEQFEQLKAQLLAPIKFKDPETGQEVTLTEEYAAKINDKLLEDANFRDQIMTEWKEAARQKYLDVERQLKELIGG</sequence>
<dbReference type="KEGG" id="tpie:A7C91_00505"/>
<evidence type="ECO:0000313" key="2">
    <source>
        <dbReference type="EMBL" id="ANF21853.1"/>
    </source>
</evidence>
<dbReference type="InterPro" id="IPR006059">
    <property type="entry name" value="SBP"/>
</dbReference>
<accession>A0A172WEK9</accession>
<dbReference type="OrthoDB" id="130870at2157"/>
<gene>
    <name evidence="2" type="ORF">A7C91_00505</name>
</gene>
<name>A0A172WEK9_9EURY</name>
<reference evidence="3" key="1">
    <citation type="journal article" date="2016" name="Syst. Appl. Microbiol.">
        <title>Thermococcus piezophilus sp. nov., a novel hyperthermophilic and piezophilic archaeon with a broad pressure range for growth, isolated from a deepest hydrothermal vent at the Mid-Cayman Rise.</title>
        <authorList>
            <person name="Dalmasso C."/>
            <person name="Oger P."/>
            <person name="Selva G."/>
            <person name="Courtine D."/>
            <person name="L'Haridon S."/>
            <person name="Garlaschelli A."/>
            <person name="Roussel E."/>
            <person name="Miyazaki J."/>
            <person name="Reveillaud J."/>
            <person name="Jebbar M."/>
            <person name="Takai K."/>
            <person name="Maignien L."/>
            <person name="Alain K."/>
        </authorList>
    </citation>
    <scope>NUCLEOTIDE SEQUENCE [LARGE SCALE GENOMIC DNA]</scope>
    <source>
        <strain evidence="3">CDGS</strain>
    </source>
</reference>